<name>A0A1M6PM51_9BACT</name>
<dbReference type="AlphaFoldDB" id="A0A1M6PM51"/>
<dbReference type="EMBL" id="FQYR01000005">
    <property type="protein sequence ID" value="SHK08947.1"/>
    <property type="molecule type" value="Genomic_DNA"/>
</dbReference>
<reference evidence="6 7" key="1">
    <citation type="submission" date="2016-11" db="EMBL/GenBank/DDBJ databases">
        <authorList>
            <person name="Jaros S."/>
            <person name="Januszkiewicz K."/>
            <person name="Wedrychowicz H."/>
        </authorList>
    </citation>
    <scope>NUCLEOTIDE SEQUENCE [LARGE SCALE GENOMIC DNA]</scope>
    <source>
        <strain evidence="6 7">DSM 18772</strain>
    </source>
</reference>
<comment type="similarity">
    <text evidence="1">Belongs to the sigma-70 factor family. ECF subfamily.</text>
</comment>
<evidence type="ECO:0000256" key="1">
    <source>
        <dbReference type="ARBA" id="ARBA00010641"/>
    </source>
</evidence>
<dbReference type="Pfam" id="PF04542">
    <property type="entry name" value="Sigma70_r2"/>
    <property type="match status" value="1"/>
</dbReference>
<evidence type="ECO:0000256" key="2">
    <source>
        <dbReference type="ARBA" id="ARBA00023015"/>
    </source>
</evidence>
<dbReference type="InterPro" id="IPR014331">
    <property type="entry name" value="RNA_pol_sigma70_ECF_RHOBA"/>
</dbReference>
<dbReference type="InterPro" id="IPR039425">
    <property type="entry name" value="RNA_pol_sigma-70-like"/>
</dbReference>
<dbReference type="InterPro" id="IPR007627">
    <property type="entry name" value="RNA_pol_sigma70_r2"/>
</dbReference>
<dbReference type="PANTHER" id="PTHR43133:SF51">
    <property type="entry name" value="RNA POLYMERASE SIGMA FACTOR"/>
    <property type="match status" value="1"/>
</dbReference>
<evidence type="ECO:0000256" key="4">
    <source>
        <dbReference type="ARBA" id="ARBA00023163"/>
    </source>
</evidence>
<dbReference type="GO" id="GO:0006352">
    <property type="term" value="P:DNA-templated transcription initiation"/>
    <property type="evidence" value="ECO:0007669"/>
    <property type="project" value="InterPro"/>
</dbReference>
<proteinExistence type="inferred from homology"/>
<keyword evidence="4" id="KW-0804">Transcription</keyword>
<dbReference type="InterPro" id="IPR013324">
    <property type="entry name" value="RNA_pol_sigma_r3/r4-like"/>
</dbReference>
<dbReference type="Proteomes" id="UP000184510">
    <property type="component" value="Unassembled WGS sequence"/>
</dbReference>
<dbReference type="OrthoDB" id="6383365at2"/>
<dbReference type="GO" id="GO:0016987">
    <property type="term" value="F:sigma factor activity"/>
    <property type="evidence" value="ECO:0007669"/>
    <property type="project" value="UniProtKB-KW"/>
</dbReference>
<dbReference type="PANTHER" id="PTHR43133">
    <property type="entry name" value="RNA POLYMERASE ECF-TYPE SIGMA FACTO"/>
    <property type="match status" value="1"/>
</dbReference>
<gene>
    <name evidence="6" type="ORF">SAMN02745181_3231</name>
</gene>
<evidence type="ECO:0000313" key="6">
    <source>
        <dbReference type="EMBL" id="SHK08947.1"/>
    </source>
</evidence>
<dbReference type="SUPFAM" id="SSF88946">
    <property type="entry name" value="Sigma2 domain of RNA polymerase sigma factors"/>
    <property type="match status" value="1"/>
</dbReference>
<keyword evidence="3" id="KW-0731">Sigma factor</keyword>
<dbReference type="Gene3D" id="1.10.1740.10">
    <property type="match status" value="1"/>
</dbReference>
<dbReference type="STRING" id="1123071.SAMN02745181_3231"/>
<dbReference type="NCBIfam" id="TIGR02937">
    <property type="entry name" value="sigma70-ECF"/>
    <property type="match status" value="1"/>
</dbReference>
<protein>
    <submittedName>
        <fullName evidence="6">RNA polymerase sigma-70 factor, ECF subfamily</fullName>
    </submittedName>
</protein>
<dbReference type="InterPro" id="IPR013325">
    <property type="entry name" value="RNA_pol_sigma_r2"/>
</dbReference>
<dbReference type="Gene3D" id="1.10.10.10">
    <property type="entry name" value="Winged helix-like DNA-binding domain superfamily/Winged helix DNA-binding domain"/>
    <property type="match status" value="1"/>
</dbReference>
<evidence type="ECO:0000256" key="3">
    <source>
        <dbReference type="ARBA" id="ARBA00023082"/>
    </source>
</evidence>
<dbReference type="SUPFAM" id="SSF88659">
    <property type="entry name" value="Sigma3 and sigma4 domains of RNA polymerase sigma factors"/>
    <property type="match status" value="1"/>
</dbReference>
<evidence type="ECO:0000259" key="5">
    <source>
        <dbReference type="Pfam" id="PF04542"/>
    </source>
</evidence>
<keyword evidence="2" id="KW-0805">Transcription regulation</keyword>
<sequence>MNTPQDTSKCSYAEFISLLTKQQSDLCAYIYAQLAGSSDVEDVLQKTNLTLWAKRDHFTLGTDFKKWSFRVARFEVLAHLKNCKRDHWLVFSGELAEIIADESEEKLSGSFDKMRHLEKCISRLRPQDQRLLRHRYQAGNSLREYAQQVGRSVSTLSVTLYRLRVMLKDCVEKKLNEEGGRV</sequence>
<dbReference type="InterPro" id="IPR014284">
    <property type="entry name" value="RNA_pol_sigma-70_dom"/>
</dbReference>
<keyword evidence="7" id="KW-1185">Reference proteome</keyword>
<evidence type="ECO:0000313" key="7">
    <source>
        <dbReference type="Proteomes" id="UP000184510"/>
    </source>
</evidence>
<dbReference type="InParanoid" id="A0A1M6PM51"/>
<feature type="domain" description="RNA polymerase sigma-70 region 2" evidence="5">
    <location>
        <begin position="23"/>
        <end position="82"/>
    </location>
</feature>
<dbReference type="NCBIfam" id="TIGR02989">
    <property type="entry name" value="Sig-70_gvs1"/>
    <property type="match status" value="1"/>
</dbReference>
<dbReference type="InterPro" id="IPR036388">
    <property type="entry name" value="WH-like_DNA-bd_sf"/>
</dbReference>
<dbReference type="RefSeq" id="WP_143184776.1">
    <property type="nucleotide sequence ID" value="NZ_FQYR01000005.1"/>
</dbReference>
<organism evidence="6 7">
    <name type="scientific">Rubritalea squalenifaciens DSM 18772</name>
    <dbReference type="NCBI Taxonomy" id="1123071"/>
    <lineage>
        <taxon>Bacteria</taxon>
        <taxon>Pseudomonadati</taxon>
        <taxon>Verrucomicrobiota</taxon>
        <taxon>Verrucomicrobiia</taxon>
        <taxon>Verrucomicrobiales</taxon>
        <taxon>Rubritaleaceae</taxon>
        <taxon>Rubritalea</taxon>
    </lineage>
</organism>
<accession>A0A1M6PM51</accession>